<evidence type="ECO:0000256" key="1">
    <source>
        <dbReference type="SAM" id="SignalP"/>
    </source>
</evidence>
<name>A0AAD4PI51_9MUSC</name>
<dbReference type="Proteomes" id="UP001200034">
    <property type="component" value="Unassembled WGS sequence"/>
</dbReference>
<organism evidence="2 3">
    <name type="scientific">Drosophila rubida</name>
    <dbReference type="NCBI Taxonomy" id="30044"/>
    <lineage>
        <taxon>Eukaryota</taxon>
        <taxon>Metazoa</taxon>
        <taxon>Ecdysozoa</taxon>
        <taxon>Arthropoda</taxon>
        <taxon>Hexapoda</taxon>
        <taxon>Insecta</taxon>
        <taxon>Pterygota</taxon>
        <taxon>Neoptera</taxon>
        <taxon>Endopterygota</taxon>
        <taxon>Diptera</taxon>
        <taxon>Brachycera</taxon>
        <taxon>Muscomorpha</taxon>
        <taxon>Ephydroidea</taxon>
        <taxon>Drosophilidae</taxon>
        <taxon>Drosophila</taxon>
    </lineage>
</organism>
<reference evidence="2" key="1">
    <citation type="journal article" date="2021" name="Mol. Ecol. Resour.">
        <title>Phylogenomic analyses of the genus Drosophila reveals genomic signals of climate adaptation.</title>
        <authorList>
            <person name="Li F."/>
            <person name="Rane R.V."/>
            <person name="Luria V."/>
            <person name="Xiong Z."/>
            <person name="Chen J."/>
            <person name="Li Z."/>
            <person name="Catullo R.A."/>
            <person name="Griffin P.C."/>
            <person name="Schiffer M."/>
            <person name="Pearce S."/>
            <person name="Lee S.F."/>
            <person name="McElroy K."/>
            <person name="Stocker A."/>
            <person name="Shirriffs J."/>
            <person name="Cockerell F."/>
            <person name="Coppin C."/>
            <person name="Sgro C.M."/>
            <person name="Karger A."/>
            <person name="Cain J.W."/>
            <person name="Weber J.A."/>
            <person name="Santpere G."/>
            <person name="Kirschner M.W."/>
            <person name="Hoffmann A.A."/>
            <person name="Oakeshott J.G."/>
            <person name="Zhang G."/>
        </authorList>
    </citation>
    <scope>NUCLEOTIDE SEQUENCE</scope>
    <source>
        <strain evidence="2">BGI-SZ-2011g</strain>
    </source>
</reference>
<accession>A0AAD4PI51</accession>
<feature type="chain" id="PRO_5041926743" evidence="1">
    <location>
        <begin position="18"/>
        <end position="118"/>
    </location>
</feature>
<protein>
    <submittedName>
        <fullName evidence="2">Uncharacterized protein</fullName>
    </submittedName>
</protein>
<keyword evidence="3" id="KW-1185">Reference proteome</keyword>
<gene>
    <name evidence="2" type="ORF">KR093_008182</name>
</gene>
<evidence type="ECO:0000313" key="2">
    <source>
        <dbReference type="EMBL" id="KAH8359652.1"/>
    </source>
</evidence>
<keyword evidence="1" id="KW-0732">Signal</keyword>
<proteinExistence type="predicted"/>
<dbReference type="AlphaFoldDB" id="A0AAD4PI51"/>
<sequence>MLLKSVALLLVIGTALPLESMASNGTINDIPIQTDEDTCDASSLACVAHYVNILDEIENEYEIDLDVCETFTSDEVEKSVCIVIVQQAYVESKSEVYTELNNCVNLLVNLEIPTKVRQ</sequence>
<feature type="signal peptide" evidence="1">
    <location>
        <begin position="1"/>
        <end position="17"/>
    </location>
</feature>
<dbReference type="EMBL" id="JAJJHW010003409">
    <property type="protein sequence ID" value="KAH8359652.1"/>
    <property type="molecule type" value="Genomic_DNA"/>
</dbReference>
<evidence type="ECO:0000313" key="3">
    <source>
        <dbReference type="Proteomes" id="UP001200034"/>
    </source>
</evidence>
<comment type="caution">
    <text evidence="2">The sequence shown here is derived from an EMBL/GenBank/DDBJ whole genome shotgun (WGS) entry which is preliminary data.</text>
</comment>